<evidence type="ECO:0008006" key="3">
    <source>
        <dbReference type="Google" id="ProtNLM"/>
    </source>
</evidence>
<comment type="caution">
    <text evidence="1">The sequence shown here is derived from an EMBL/GenBank/DDBJ whole genome shotgun (WGS) entry which is preliminary data.</text>
</comment>
<dbReference type="EMBL" id="JAABOQ010000007">
    <property type="protein sequence ID" value="NER18737.1"/>
    <property type="molecule type" value="Genomic_DNA"/>
</dbReference>
<reference evidence="1 2" key="1">
    <citation type="submission" date="2020-01" db="EMBL/GenBank/DDBJ databases">
        <title>Spongiivirga citrea KCTC 32990T.</title>
        <authorList>
            <person name="Wang G."/>
        </authorList>
    </citation>
    <scope>NUCLEOTIDE SEQUENCE [LARGE SCALE GENOMIC DNA]</scope>
    <source>
        <strain evidence="1 2">KCTC 32990</strain>
    </source>
</reference>
<name>A0A6M0CT96_9FLAO</name>
<dbReference type="PROSITE" id="PS51257">
    <property type="entry name" value="PROKAR_LIPOPROTEIN"/>
    <property type="match status" value="1"/>
</dbReference>
<protein>
    <recommendedName>
        <fullName evidence="3">Alpha/beta hydrolase</fullName>
    </recommendedName>
</protein>
<sequence length="310" mass="35281">MKSPSSQSLTLFTFIFLLILSCRNETAPLNQQKETAPVPDSNYAPTIFTKDTTKLWMAEGNIENDTVLIMGDGGPTNQLGYDYNGKTSWSYLNNFKNYYFVSLHQSTTYNPEIFNWKISFDLDDGIKEIDNSSEMMYQTIKYFKDRGKYVVVVGHSYSAFIIPHYLATRPSLADKYFMLNGRLNADSLQTFYQLKGFNSKFTSDGKTLIEPDTTRGKNPFRTKRYFKIRKASEMLKAGLGIRKFTEELIDKDISNLVVCYGTKDQNVGALDNEEIEFLKSKNAKIIAIDAGHYGVTRPIIDSLQAGTLKF</sequence>
<proteinExistence type="predicted"/>
<dbReference type="SUPFAM" id="SSF53474">
    <property type="entry name" value="alpha/beta-Hydrolases"/>
    <property type="match status" value="1"/>
</dbReference>
<evidence type="ECO:0000313" key="1">
    <source>
        <dbReference type="EMBL" id="NER18737.1"/>
    </source>
</evidence>
<dbReference type="Proteomes" id="UP000474296">
    <property type="component" value="Unassembled WGS sequence"/>
</dbReference>
<gene>
    <name evidence="1" type="ORF">GWK10_16075</name>
</gene>
<accession>A0A6M0CT96</accession>
<dbReference type="InterPro" id="IPR029058">
    <property type="entry name" value="AB_hydrolase_fold"/>
</dbReference>
<evidence type="ECO:0000313" key="2">
    <source>
        <dbReference type="Proteomes" id="UP000474296"/>
    </source>
</evidence>
<dbReference type="RefSeq" id="WP_164033423.1">
    <property type="nucleotide sequence ID" value="NZ_JAABOQ010000007.1"/>
</dbReference>
<dbReference type="AlphaFoldDB" id="A0A6M0CT96"/>
<organism evidence="1 2">
    <name type="scientific">Spongiivirga citrea</name>
    <dbReference type="NCBI Taxonomy" id="1481457"/>
    <lineage>
        <taxon>Bacteria</taxon>
        <taxon>Pseudomonadati</taxon>
        <taxon>Bacteroidota</taxon>
        <taxon>Flavobacteriia</taxon>
        <taxon>Flavobacteriales</taxon>
        <taxon>Flavobacteriaceae</taxon>
        <taxon>Spongiivirga</taxon>
    </lineage>
</organism>
<dbReference type="Gene3D" id="3.40.50.1820">
    <property type="entry name" value="alpha/beta hydrolase"/>
    <property type="match status" value="1"/>
</dbReference>
<keyword evidence="2" id="KW-1185">Reference proteome</keyword>